<evidence type="ECO:0000313" key="3">
    <source>
        <dbReference type="EMBL" id="ELY34154.1"/>
    </source>
</evidence>
<reference evidence="2 4" key="1">
    <citation type="journal article" date="2010" name="J. Bacteriol.">
        <title>Complete genome sequence of Halalkalicoccus jeotgali B3(T), an extremely halophilic archaeon.</title>
        <authorList>
            <person name="Roh S.W."/>
            <person name="Nam Y.D."/>
            <person name="Nam S.H."/>
            <person name="Choi S.H."/>
            <person name="Park H.S."/>
            <person name="Bae J.W."/>
        </authorList>
    </citation>
    <scope>NUCLEOTIDE SEQUENCE [LARGE SCALE GENOMIC DNA]</scope>
    <source>
        <strain evidence="2">B3</strain>
        <strain evidence="4">DSM 18796 / CECT 7217 / JCM 14584 / KCTC 4019 / B3</strain>
    </source>
</reference>
<dbReference type="PATRIC" id="fig|795797.18.peg.412"/>
<dbReference type="STRING" id="795797.HacjB3_02035"/>
<dbReference type="eggNOG" id="arCOG00844">
    <property type="taxonomic scope" value="Archaea"/>
</dbReference>
<proteinExistence type="predicted"/>
<dbReference type="Proteomes" id="UP000011645">
    <property type="component" value="Unassembled WGS sequence"/>
</dbReference>
<evidence type="ECO:0000313" key="5">
    <source>
        <dbReference type="Proteomes" id="UP000011645"/>
    </source>
</evidence>
<dbReference type="HOGENOM" id="CLU_2447560_0_0_2"/>
<reference evidence="3 5" key="2">
    <citation type="journal article" date="2014" name="PLoS Genet.">
        <title>Phylogenetically driven sequencing of extremely halophilic archaea reveals strategies for static and dynamic osmo-response.</title>
        <authorList>
            <person name="Becker E.A."/>
            <person name="Seitzer P.M."/>
            <person name="Tritt A."/>
            <person name="Larsen D."/>
            <person name="Krusor M."/>
            <person name="Yao A.I."/>
            <person name="Wu D."/>
            <person name="Madern D."/>
            <person name="Eisen J.A."/>
            <person name="Darling A.E."/>
            <person name="Facciotti M.T."/>
        </authorList>
    </citation>
    <scope>NUCLEOTIDE SEQUENCE [LARGE SCALE GENOMIC DNA]</scope>
    <source>
        <strain evidence="3">B3</strain>
        <strain evidence="5">DSM 18796 / CECT 7217 / JCM 14584 / KCTC 4019 / B3</strain>
    </source>
</reference>
<dbReference type="InterPro" id="IPR000182">
    <property type="entry name" value="GNAT_dom"/>
</dbReference>
<dbReference type="EMBL" id="CP002062">
    <property type="protein sequence ID" value="ADJ13800.1"/>
    <property type="molecule type" value="Genomic_DNA"/>
</dbReference>
<keyword evidence="3" id="KW-0808">Transferase</keyword>
<dbReference type="InterPro" id="IPR016181">
    <property type="entry name" value="Acyl_CoA_acyltransferase"/>
</dbReference>
<keyword evidence="5" id="KW-1185">Reference proteome</keyword>
<dbReference type="Gene3D" id="3.40.630.30">
    <property type="match status" value="1"/>
</dbReference>
<dbReference type="SUPFAM" id="SSF55729">
    <property type="entry name" value="Acyl-CoA N-acyltransferases (Nat)"/>
    <property type="match status" value="1"/>
</dbReference>
<dbReference type="KEGG" id="hje:HacjB3_02035"/>
<dbReference type="GeneID" id="9418206"/>
<dbReference type="AlphaFoldDB" id="D8J5Z4"/>
<evidence type="ECO:0000313" key="2">
    <source>
        <dbReference type="EMBL" id="ADJ13800.1"/>
    </source>
</evidence>
<sequence length="89" mass="9987">MNAPSYIRPPGSNGLVGIQSAERWDEGIGSQLLAAAKTELECDRLALSVLAGNEVGVEFYERWGFDRVEERTVELSGVEHREYRYEKAI</sequence>
<dbReference type="Proteomes" id="UP000000390">
    <property type="component" value="Chromosome"/>
</dbReference>
<protein>
    <submittedName>
        <fullName evidence="3">GCN5-like N-acetyltransferase</fullName>
    </submittedName>
    <submittedName>
        <fullName evidence="2">GCN5-related N-acetyltransferase</fullName>
    </submittedName>
</protein>
<dbReference type="GO" id="GO:0016747">
    <property type="term" value="F:acyltransferase activity, transferring groups other than amino-acyl groups"/>
    <property type="evidence" value="ECO:0007669"/>
    <property type="project" value="InterPro"/>
</dbReference>
<gene>
    <name evidence="2" type="ordered locus">HacjB3_02035</name>
    <name evidence="3" type="ORF">C497_17282</name>
</gene>
<dbReference type="EMBL" id="AOHV01000042">
    <property type="protein sequence ID" value="ELY34154.1"/>
    <property type="molecule type" value="Genomic_DNA"/>
</dbReference>
<dbReference type="Pfam" id="PF13673">
    <property type="entry name" value="Acetyltransf_10"/>
    <property type="match status" value="1"/>
</dbReference>
<organism evidence="2 4">
    <name type="scientific">Halalkalicoccus jeotgali (strain DSM 18796 / CECT 7217 / JCM 14584 / KCTC 4019 / B3)</name>
    <dbReference type="NCBI Taxonomy" id="795797"/>
    <lineage>
        <taxon>Archaea</taxon>
        <taxon>Methanobacteriati</taxon>
        <taxon>Methanobacteriota</taxon>
        <taxon>Stenosarchaea group</taxon>
        <taxon>Halobacteria</taxon>
        <taxon>Halobacteriales</taxon>
        <taxon>Halococcaceae</taxon>
        <taxon>Halalkalicoccus</taxon>
    </lineage>
</organism>
<evidence type="ECO:0000259" key="1">
    <source>
        <dbReference type="Pfam" id="PF13673"/>
    </source>
</evidence>
<dbReference type="RefSeq" id="WP_008418469.1">
    <property type="nucleotide sequence ID" value="NC_014297.1"/>
</dbReference>
<accession>D8J5Z4</accession>
<feature type="domain" description="N-acetyltransferase" evidence="1">
    <location>
        <begin position="26"/>
        <end position="86"/>
    </location>
</feature>
<evidence type="ECO:0000313" key="4">
    <source>
        <dbReference type="Proteomes" id="UP000000390"/>
    </source>
</evidence>
<name>D8J5Z4_HALJB</name>
<dbReference type="OrthoDB" id="11597at2157"/>